<evidence type="ECO:0000313" key="2">
    <source>
        <dbReference type="Proteomes" id="UP001396898"/>
    </source>
</evidence>
<dbReference type="Gene3D" id="3.40.50.720">
    <property type="entry name" value="NAD(P)-binding Rossmann-like Domain"/>
    <property type="match status" value="1"/>
</dbReference>
<dbReference type="InterPro" id="IPR002347">
    <property type="entry name" value="SDR_fam"/>
</dbReference>
<dbReference type="Proteomes" id="UP001396898">
    <property type="component" value="Unassembled WGS sequence"/>
</dbReference>
<keyword evidence="2" id="KW-1185">Reference proteome</keyword>
<organism evidence="1 2">
    <name type="scientific">Apiospora marii</name>
    <dbReference type="NCBI Taxonomy" id="335849"/>
    <lineage>
        <taxon>Eukaryota</taxon>
        <taxon>Fungi</taxon>
        <taxon>Dikarya</taxon>
        <taxon>Ascomycota</taxon>
        <taxon>Pezizomycotina</taxon>
        <taxon>Sordariomycetes</taxon>
        <taxon>Xylariomycetidae</taxon>
        <taxon>Amphisphaeriales</taxon>
        <taxon>Apiosporaceae</taxon>
        <taxon>Apiospora</taxon>
    </lineage>
</organism>
<dbReference type="PRINTS" id="PR00081">
    <property type="entry name" value="GDHRDH"/>
</dbReference>
<dbReference type="EMBL" id="JAQQWI010000016">
    <property type="protein sequence ID" value="KAK8008754.1"/>
    <property type="molecule type" value="Genomic_DNA"/>
</dbReference>
<proteinExistence type="predicted"/>
<dbReference type="CDD" id="cd05325">
    <property type="entry name" value="carb_red_sniffer_like_SDR_c"/>
    <property type="match status" value="1"/>
</dbReference>
<name>A0ABR1RDS7_9PEZI</name>
<dbReference type="Pfam" id="PF00106">
    <property type="entry name" value="adh_short"/>
    <property type="match status" value="1"/>
</dbReference>
<accession>A0ABR1RDS7</accession>
<comment type="caution">
    <text evidence="1">The sequence shown here is derived from an EMBL/GenBank/DDBJ whole genome shotgun (WGS) entry which is preliminary data.</text>
</comment>
<dbReference type="PANTHER" id="PTHR45458:SF1">
    <property type="entry name" value="SHORT CHAIN DEHYDROGENASE"/>
    <property type="match status" value="1"/>
</dbReference>
<dbReference type="SUPFAM" id="SSF51735">
    <property type="entry name" value="NAD(P)-binding Rossmann-fold domains"/>
    <property type="match status" value="1"/>
</dbReference>
<dbReference type="PANTHER" id="PTHR45458">
    <property type="entry name" value="SHORT-CHAIN DEHYDROGENASE/REDUCTASE SDR"/>
    <property type="match status" value="1"/>
</dbReference>
<dbReference type="InterPro" id="IPR036291">
    <property type="entry name" value="NAD(P)-bd_dom_sf"/>
</dbReference>
<evidence type="ECO:0000313" key="1">
    <source>
        <dbReference type="EMBL" id="KAK8008754.1"/>
    </source>
</evidence>
<reference evidence="1 2" key="1">
    <citation type="submission" date="2023-01" db="EMBL/GenBank/DDBJ databases">
        <title>Analysis of 21 Apiospora genomes using comparative genomics revels a genus with tremendous synthesis potential of carbohydrate active enzymes and secondary metabolites.</title>
        <authorList>
            <person name="Sorensen T."/>
        </authorList>
    </citation>
    <scope>NUCLEOTIDE SEQUENCE [LARGE SCALE GENOMIC DNA]</scope>
    <source>
        <strain evidence="1 2">CBS 20057</strain>
    </source>
</reference>
<protein>
    <submittedName>
        <fullName evidence="1">NAD(P)-binding protein</fullName>
    </submittedName>
</protein>
<gene>
    <name evidence="1" type="ORF">PG991_011305</name>
</gene>
<sequence>MPVYVVTGSRGGIGLEYARQLTANPSNTVVCTVRDTSADISDLQNVMAKSEGRGHIVQCDISSESSIATLALAIPPILGEKKIDVLVNNAAIQQSQGQTGLNLDGASLLSHMTTNVIGPAKVTQTLLPYLREGSAIIANISSGLGSLALLSNRTIGPSMTPYSISKCALNMLMVHQARELRGKAVVVCVDPGHVKTVMGGPEAAVEVDDSARGVLEVLSGLKTEDTGKFFQYTGDNVPF</sequence>
<dbReference type="InterPro" id="IPR052184">
    <property type="entry name" value="SDR_enzymes"/>
</dbReference>